<dbReference type="EMBL" id="JAGIKV010000001">
    <property type="protein sequence ID" value="MBP2243808.1"/>
    <property type="molecule type" value="Genomic_DNA"/>
</dbReference>
<reference evidence="1 2" key="1">
    <citation type="submission" date="2021-03" db="EMBL/GenBank/DDBJ databases">
        <title>Genomic Encyclopedia of Type Strains, Phase IV (KMG-IV): sequencing the most valuable type-strain genomes for metagenomic binning, comparative biology and taxonomic classification.</title>
        <authorList>
            <person name="Goeker M."/>
        </authorList>
    </citation>
    <scope>NUCLEOTIDE SEQUENCE [LARGE SCALE GENOMIC DNA]</scope>
    <source>
        <strain evidence="1 2">DSM 21292</strain>
    </source>
</reference>
<keyword evidence="2" id="KW-1185">Reference proteome</keyword>
<accession>A0ABS4RLM9</accession>
<gene>
    <name evidence="1" type="ORF">J2Z28_000413</name>
</gene>
<dbReference type="RefSeq" id="WP_211080976.1">
    <property type="nucleotide sequence ID" value="NZ_CBCSLC010000013.1"/>
</dbReference>
<dbReference type="Proteomes" id="UP000810207">
    <property type="component" value="Unassembled WGS sequence"/>
</dbReference>
<proteinExistence type="predicted"/>
<name>A0ABS4RLM9_PAEXY</name>
<comment type="caution">
    <text evidence="1">The sequence shown here is derived from an EMBL/GenBank/DDBJ whole genome shotgun (WGS) entry which is preliminary data.</text>
</comment>
<evidence type="ECO:0000313" key="2">
    <source>
        <dbReference type="Proteomes" id="UP000810207"/>
    </source>
</evidence>
<sequence length="150" mass="16542">MKLHKDGTVEGTPQEIAEYNGLAVSGDITTEDLDRSLAGALDTLNRRAIEAPSKQQRDAIIREADELRNRMKSLEEKSAIEGVYKEIGEIKQGQPVANLRAYLTKDLVSELKGRTGVEVHGMGKEVEFSLISGSLRHDRKGKATVLIIQE</sequence>
<evidence type="ECO:0000313" key="1">
    <source>
        <dbReference type="EMBL" id="MBP2243808.1"/>
    </source>
</evidence>
<protein>
    <submittedName>
        <fullName evidence="1">Uncharacterized protein</fullName>
    </submittedName>
</protein>
<organism evidence="1 2">
    <name type="scientific">Paenibacillus xylanexedens</name>
    <dbReference type="NCBI Taxonomy" id="528191"/>
    <lineage>
        <taxon>Bacteria</taxon>
        <taxon>Bacillati</taxon>
        <taxon>Bacillota</taxon>
        <taxon>Bacilli</taxon>
        <taxon>Bacillales</taxon>
        <taxon>Paenibacillaceae</taxon>
        <taxon>Paenibacillus</taxon>
    </lineage>
</organism>